<dbReference type="EMBL" id="JAVJAF010000001">
    <property type="protein sequence ID" value="MDR6233597.1"/>
    <property type="molecule type" value="Genomic_DNA"/>
</dbReference>
<accession>A0AAJ2BJ70</accession>
<evidence type="ECO:0000259" key="1">
    <source>
        <dbReference type="Pfam" id="PF14280"/>
    </source>
</evidence>
<dbReference type="Pfam" id="PF14280">
    <property type="entry name" value="DUF4365"/>
    <property type="match status" value="1"/>
</dbReference>
<feature type="domain" description="DUF4365" evidence="1">
    <location>
        <begin position="13"/>
        <end position="139"/>
    </location>
</feature>
<name>A0AAJ2BJ70_9PSED</name>
<dbReference type="AlphaFoldDB" id="A0AAJ2BJ70"/>
<dbReference type="Proteomes" id="UP001268036">
    <property type="component" value="Unassembled WGS sequence"/>
</dbReference>
<sequence>MKYPSKTAIGNAGEFFFAYQISHILGWPCRLFDIDIGIDAQVEVLDENYNSTGRFVAFQVKTSAEEEIQPFWYVSKKQLNYWQDMDIPVFVALVSLKQQTIYLHQINKKSHYHTTKKDLARINFDFTQGKFSELSKKLIKNAAEESVMLVIKEHLSEAETKTKEIISTIEKMENHPDPPYLIEIMNNRGSAYEDLLRAKTLSINYNVGAQQCEHAEEALEEALNNLRNFMKKWKMNLDWDDKSYGNGEIQKFIDET</sequence>
<dbReference type="InterPro" id="IPR025375">
    <property type="entry name" value="DUF4365"/>
</dbReference>
<protein>
    <recommendedName>
        <fullName evidence="1">DUF4365 domain-containing protein</fullName>
    </recommendedName>
</protein>
<dbReference type="RefSeq" id="WP_309756656.1">
    <property type="nucleotide sequence ID" value="NZ_JAVJAF010000001.1"/>
</dbReference>
<organism evidence="2 3">
    <name type="scientific">Pseudomonas oryzihabitans</name>
    <dbReference type="NCBI Taxonomy" id="47885"/>
    <lineage>
        <taxon>Bacteria</taxon>
        <taxon>Pseudomonadati</taxon>
        <taxon>Pseudomonadota</taxon>
        <taxon>Gammaproteobacteria</taxon>
        <taxon>Pseudomonadales</taxon>
        <taxon>Pseudomonadaceae</taxon>
        <taxon>Pseudomonas</taxon>
    </lineage>
</organism>
<evidence type="ECO:0000313" key="2">
    <source>
        <dbReference type="EMBL" id="MDR6233597.1"/>
    </source>
</evidence>
<gene>
    <name evidence="2" type="ORF">QE440_001338</name>
</gene>
<reference evidence="2" key="1">
    <citation type="submission" date="2023-08" db="EMBL/GenBank/DDBJ databases">
        <title>Functional and genomic diversity of the sorghum phyllosphere microbiome.</title>
        <authorList>
            <person name="Shade A."/>
        </authorList>
    </citation>
    <scope>NUCLEOTIDE SEQUENCE</scope>
    <source>
        <strain evidence="2">SORGH_AS_0201</strain>
    </source>
</reference>
<comment type="caution">
    <text evidence="2">The sequence shown here is derived from an EMBL/GenBank/DDBJ whole genome shotgun (WGS) entry which is preliminary data.</text>
</comment>
<evidence type="ECO:0000313" key="3">
    <source>
        <dbReference type="Proteomes" id="UP001268036"/>
    </source>
</evidence>
<proteinExistence type="predicted"/>